<dbReference type="AlphaFoldDB" id="A0A8R1Y1V3"/>
<evidence type="ECO:0000313" key="2">
    <source>
        <dbReference type="Proteomes" id="UP000024404"/>
    </source>
</evidence>
<proteinExistence type="predicted"/>
<accession>A0A8R1Y1V3</accession>
<dbReference type="Proteomes" id="UP000024404">
    <property type="component" value="Unassembled WGS sequence"/>
</dbReference>
<dbReference type="EMBL" id="CMVM020000023">
    <property type="status" value="NOT_ANNOTATED_CDS"/>
    <property type="molecule type" value="Genomic_DNA"/>
</dbReference>
<protein>
    <submittedName>
        <fullName evidence="1">Uncharacterized protein</fullName>
    </submittedName>
</protein>
<name>A0A8R1Y1V3_ONCVO</name>
<reference evidence="1" key="2">
    <citation type="submission" date="2022-06" db="UniProtKB">
        <authorList>
            <consortium name="EnsemblMetazoa"/>
        </authorList>
    </citation>
    <scope>IDENTIFICATION</scope>
</reference>
<sequence length="81" mass="9655">MFFIDVVCTTFEVNRKMMDTKLFYFIVFGDVLRLLSYFELNRIFLHIQDGLVITAQGFSRKQWSWPTKLETQILPVIEKTS</sequence>
<evidence type="ECO:0000313" key="1">
    <source>
        <dbReference type="EnsemblMetazoa" id="OVOC841.1"/>
    </source>
</evidence>
<organism evidence="1 2">
    <name type="scientific">Onchocerca volvulus</name>
    <dbReference type="NCBI Taxonomy" id="6282"/>
    <lineage>
        <taxon>Eukaryota</taxon>
        <taxon>Metazoa</taxon>
        <taxon>Ecdysozoa</taxon>
        <taxon>Nematoda</taxon>
        <taxon>Chromadorea</taxon>
        <taxon>Rhabditida</taxon>
        <taxon>Spirurina</taxon>
        <taxon>Spiruromorpha</taxon>
        <taxon>Filarioidea</taxon>
        <taxon>Onchocercidae</taxon>
        <taxon>Onchocerca</taxon>
    </lineage>
</organism>
<keyword evidence="2" id="KW-1185">Reference proteome</keyword>
<dbReference type="EnsemblMetazoa" id="OVOC841.1">
    <property type="protein sequence ID" value="OVOC841.1"/>
    <property type="gene ID" value="WBGene00237650"/>
</dbReference>
<reference evidence="2" key="1">
    <citation type="submission" date="2013-10" db="EMBL/GenBank/DDBJ databases">
        <title>Genome sequencing of Onchocerca volvulus.</title>
        <authorList>
            <person name="Cotton J."/>
            <person name="Tsai J."/>
            <person name="Stanley E."/>
            <person name="Tracey A."/>
            <person name="Holroyd N."/>
            <person name="Lustigman S."/>
            <person name="Berriman M."/>
        </authorList>
    </citation>
    <scope>NUCLEOTIDE SEQUENCE</scope>
</reference>